<feature type="domain" description="MYND-type" evidence="17">
    <location>
        <begin position="291"/>
        <end position="330"/>
    </location>
</feature>
<dbReference type="GO" id="GO:0042826">
    <property type="term" value="F:histone deacetylase binding"/>
    <property type="evidence" value="ECO:0007669"/>
    <property type="project" value="TreeGrafter"/>
</dbReference>
<sequence>MEHMVNQITASNWQNVLESLCSPMDGSILFKIFHEVLMNQLVESNETSRMVGFCLSDKLNRSCLEKWMSINLKKYNSSKSSIESKRYRELGNEKFKTGDDRTSLELYSKSVCAAPFKSEEFPLALANRSAALFRLQLFKECLQDVDLALKNGYPKNLRHKLLLRKGKLLLTWKKCKQALEVFKEAERRWPPKEKKNSAIFDELMKAKQCAADSDFPPDDERIEPLPRVKKGESPSLRNMSAALDLKVTEEKGRYIVANTDINEGDILFVEKPYAFVVLPNNSDTDGGHNYCHNCCTDVIAPIPCQSCVTAIYCSEACCKAAWDKFHQWECGGLELFYSVGIAHLGLRVTLVSNSEDHAEHYELMKSLVSHIHDMDRRDLYQYALTASLLALFLQQKGYYSANKYEMTEVGGQIMLHICQLTCNGHAITKFVKHSSPFEDMVGIESPGGERAATAIYPSASMMNHSCEPNIINSFYNEHLIVRAMKRIPKGGEVFNCYGPHYLRMNAKERKKCLKEQYFFDCECQHCRDGNKSELLAKFTAMLCVQCNGPLVPNNIKFGICAECKNKASITELSAKLAEADKLYDQGIASLEAGNAADAISTLLKCLPLLESSVFKYNKRLRECKDALSKSFSILNNFSESRKYLEECIPVVEKQFGEKSIEVGYEYVKLLSVYLSEAKHCENKKMKKKLEDECIRVGMKGQRIFELFYGPWDAECKNITDQVNTLKSLEDWGSKSRK</sequence>
<dbReference type="InterPro" id="IPR052097">
    <property type="entry name" value="SET-MYND_domain_protein"/>
</dbReference>
<dbReference type="GO" id="GO:0008270">
    <property type="term" value="F:zinc ion binding"/>
    <property type="evidence" value="ECO:0007669"/>
    <property type="project" value="UniProtKB-KW"/>
</dbReference>
<dbReference type="SMR" id="A0A482X0V8"/>
<proteinExistence type="predicted"/>
<dbReference type="InterPro" id="IPR046341">
    <property type="entry name" value="SET_dom_sf"/>
</dbReference>
<evidence type="ECO:0000256" key="3">
    <source>
        <dbReference type="ARBA" id="ARBA00022490"/>
    </source>
</evidence>
<comment type="catalytic activity">
    <reaction evidence="11">
        <text>L-lysyl-[protein] + S-adenosyl-L-methionine = N(6)-methyl-L-lysyl-[protein] + S-adenosyl-L-homocysteine + H(+)</text>
        <dbReference type="Rhea" id="RHEA:51736"/>
        <dbReference type="Rhea" id="RHEA-COMP:9752"/>
        <dbReference type="Rhea" id="RHEA-COMP:13053"/>
        <dbReference type="ChEBI" id="CHEBI:15378"/>
        <dbReference type="ChEBI" id="CHEBI:29969"/>
        <dbReference type="ChEBI" id="CHEBI:57856"/>
        <dbReference type="ChEBI" id="CHEBI:59789"/>
        <dbReference type="ChEBI" id="CHEBI:61929"/>
    </reaction>
</comment>
<dbReference type="Gene3D" id="1.25.40.10">
    <property type="entry name" value="Tetratricopeptide repeat domain"/>
    <property type="match status" value="1"/>
</dbReference>
<dbReference type="SUPFAM" id="SSF48452">
    <property type="entry name" value="TPR-like"/>
    <property type="match status" value="1"/>
</dbReference>
<dbReference type="InParanoid" id="A0A482X0V8"/>
<evidence type="ECO:0000256" key="7">
    <source>
        <dbReference type="ARBA" id="ARBA00022723"/>
    </source>
</evidence>
<evidence type="ECO:0000259" key="16">
    <source>
        <dbReference type="PROSITE" id="PS50280"/>
    </source>
</evidence>
<dbReference type="Pfam" id="PF00856">
    <property type="entry name" value="SET"/>
    <property type="match status" value="1"/>
</dbReference>
<comment type="caution">
    <text evidence="18">The sequence shown here is derived from an EMBL/GenBank/DDBJ whole genome shotgun (WGS) entry which is preliminary data.</text>
</comment>
<dbReference type="CDD" id="cd10536">
    <property type="entry name" value="SET_SMYD4"/>
    <property type="match status" value="1"/>
</dbReference>
<dbReference type="PANTHER" id="PTHR46165:SF2">
    <property type="entry name" value="SET AND MYND DOMAIN-CONTAINING PROTEIN 4"/>
    <property type="match status" value="1"/>
</dbReference>
<dbReference type="GO" id="GO:0005737">
    <property type="term" value="C:cytoplasm"/>
    <property type="evidence" value="ECO:0007669"/>
    <property type="project" value="UniProtKB-SubCell"/>
</dbReference>
<dbReference type="PROSITE" id="PS50865">
    <property type="entry name" value="ZF_MYND_2"/>
    <property type="match status" value="1"/>
</dbReference>
<keyword evidence="4" id="KW-0489">Methyltransferase</keyword>
<accession>A0A482X0V8</accession>
<protein>
    <recommendedName>
        <fullName evidence="13">Protein-lysine N-methyltransferase SMYD4</fullName>
    </recommendedName>
    <alternativeName>
        <fullName evidence="14">SET and MYND domain-containing protein 4</fullName>
    </alternativeName>
</protein>
<dbReference type="GO" id="GO:0008757">
    <property type="term" value="F:S-adenosylmethionine-dependent methyltransferase activity"/>
    <property type="evidence" value="ECO:0007669"/>
    <property type="project" value="UniProtKB-ARBA"/>
</dbReference>
<evidence type="ECO:0000259" key="17">
    <source>
        <dbReference type="PROSITE" id="PS50865"/>
    </source>
</evidence>
<dbReference type="SUPFAM" id="SSF144232">
    <property type="entry name" value="HIT/MYND zinc finger-like"/>
    <property type="match status" value="1"/>
</dbReference>
<evidence type="ECO:0000256" key="9">
    <source>
        <dbReference type="ARBA" id="ARBA00022833"/>
    </source>
</evidence>
<comment type="function">
    <text evidence="12">Protein-lysine N-methyltransferase. Monomethylates PRMT5, modulating its transcriptional activity. May also act as a histone methyltransferase. Plays a critical role in cardiac development. Acts as a key epigenetic regulator of gene expression during cardiac development via its dual activities as a methyltransferase and negative regulator of HDAC1.</text>
</comment>
<evidence type="ECO:0000256" key="10">
    <source>
        <dbReference type="ARBA" id="ARBA00023242"/>
    </source>
</evidence>
<dbReference type="Gene3D" id="6.10.140.2220">
    <property type="match status" value="1"/>
</dbReference>
<gene>
    <name evidence="18" type="ORF">LSTR_LSTR000919</name>
</gene>
<keyword evidence="3" id="KW-0963">Cytoplasm</keyword>
<dbReference type="STRING" id="195883.A0A482X0V8"/>
<dbReference type="PROSITE" id="PS50280">
    <property type="entry name" value="SET"/>
    <property type="match status" value="1"/>
</dbReference>
<dbReference type="SMART" id="SM00317">
    <property type="entry name" value="SET"/>
    <property type="match status" value="1"/>
</dbReference>
<name>A0A482X0V8_LAOST</name>
<dbReference type="InterPro" id="IPR011990">
    <property type="entry name" value="TPR-like_helical_dom_sf"/>
</dbReference>
<dbReference type="GO" id="GO:0032259">
    <property type="term" value="P:methylation"/>
    <property type="evidence" value="ECO:0007669"/>
    <property type="project" value="UniProtKB-KW"/>
</dbReference>
<keyword evidence="10" id="KW-0539">Nucleus</keyword>
<dbReference type="OrthoDB" id="62495at2759"/>
<evidence type="ECO:0000313" key="19">
    <source>
        <dbReference type="Proteomes" id="UP000291343"/>
    </source>
</evidence>
<dbReference type="PANTHER" id="PTHR46165">
    <property type="entry name" value="SET AND MYND DOMAIN-CONTAINING PROTEIN 4"/>
    <property type="match status" value="1"/>
</dbReference>
<keyword evidence="9" id="KW-0862">Zinc</keyword>
<dbReference type="EMBL" id="QKKF02019844">
    <property type="protein sequence ID" value="RZF39398.1"/>
    <property type="molecule type" value="Genomic_DNA"/>
</dbReference>
<dbReference type="Gene3D" id="1.10.220.160">
    <property type="match status" value="1"/>
</dbReference>
<feature type="domain" description="SET" evidence="16">
    <location>
        <begin position="241"/>
        <end position="498"/>
    </location>
</feature>
<organism evidence="18 19">
    <name type="scientific">Laodelphax striatellus</name>
    <name type="common">Small brown planthopper</name>
    <name type="synonym">Delphax striatella</name>
    <dbReference type="NCBI Taxonomy" id="195883"/>
    <lineage>
        <taxon>Eukaryota</taxon>
        <taxon>Metazoa</taxon>
        <taxon>Ecdysozoa</taxon>
        <taxon>Arthropoda</taxon>
        <taxon>Hexapoda</taxon>
        <taxon>Insecta</taxon>
        <taxon>Pterygota</taxon>
        <taxon>Neoptera</taxon>
        <taxon>Paraneoptera</taxon>
        <taxon>Hemiptera</taxon>
        <taxon>Auchenorrhyncha</taxon>
        <taxon>Fulgoroidea</taxon>
        <taxon>Delphacidae</taxon>
        <taxon>Criomorphinae</taxon>
        <taxon>Laodelphax</taxon>
    </lineage>
</organism>
<dbReference type="SUPFAM" id="SSF82199">
    <property type="entry name" value="SET domain"/>
    <property type="match status" value="1"/>
</dbReference>
<evidence type="ECO:0000256" key="8">
    <source>
        <dbReference type="ARBA" id="ARBA00022771"/>
    </source>
</evidence>
<dbReference type="InterPro" id="IPR002893">
    <property type="entry name" value="Znf_MYND"/>
</dbReference>
<evidence type="ECO:0000256" key="14">
    <source>
        <dbReference type="ARBA" id="ARBA00093680"/>
    </source>
</evidence>
<dbReference type="InterPro" id="IPR001214">
    <property type="entry name" value="SET_dom"/>
</dbReference>
<keyword evidence="7" id="KW-0479">Metal-binding</keyword>
<reference evidence="18 19" key="1">
    <citation type="journal article" date="2017" name="Gigascience">
        <title>Genome sequence of the small brown planthopper, Laodelphax striatellus.</title>
        <authorList>
            <person name="Zhu J."/>
            <person name="Jiang F."/>
            <person name="Wang X."/>
            <person name="Yang P."/>
            <person name="Bao Y."/>
            <person name="Zhao W."/>
            <person name="Wang W."/>
            <person name="Lu H."/>
            <person name="Wang Q."/>
            <person name="Cui N."/>
            <person name="Li J."/>
            <person name="Chen X."/>
            <person name="Luo L."/>
            <person name="Yu J."/>
            <person name="Kang L."/>
            <person name="Cui F."/>
        </authorList>
    </citation>
    <scope>NUCLEOTIDE SEQUENCE [LARGE SCALE GENOMIC DNA]</scope>
    <source>
        <strain evidence="18">Lst14</strain>
    </source>
</reference>
<dbReference type="Gene3D" id="2.170.270.10">
    <property type="entry name" value="SET domain"/>
    <property type="match status" value="1"/>
</dbReference>
<evidence type="ECO:0000256" key="6">
    <source>
        <dbReference type="ARBA" id="ARBA00022691"/>
    </source>
</evidence>
<evidence type="ECO:0000256" key="13">
    <source>
        <dbReference type="ARBA" id="ARBA00093635"/>
    </source>
</evidence>
<dbReference type="AlphaFoldDB" id="A0A482X0V8"/>
<dbReference type="GO" id="GO:0005634">
    <property type="term" value="C:nucleus"/>
    <property type="evidence" value="ECO:0007669"/>
    <property type="project" value="UniProtKB-SubCell"/>
</dbReference>
<evidence type="ECO:0000256" key="11">
    <source>
        <dbReference type="ARBA" id="ARBA00048985"/>
    </source>
</evidence>
<comment type="subcellular location">
    <subcellularLocation>
        <location evidence="2">Cytoplasm</location>
    </subcellularLocation>
    <subcellularLocation>
        <location evidence="1">Nucleus</location>
    </subcellularLocation>
</comment>
<keyword evidence="5" id="KW-0808">Transferase</keyword>
<evidence type="ECO:0000256" key="15">
    <source>
        <dbReference type="PROSITE-ProRule" id="PRU00134"/>
    </source>
</evidence>
<evidence type="ECO:0000256" key="5">
    <source>
        <dbReference type="ARBA" id="ARBA00022679"/>
    </source>
</evidence>
<dbReference type="GO" id="GO:0008276">
    <property type="term" value="F:protein methyltransferase activity"/>
    <property type="evidence" value="ECO:0007669"/>
    <property type="project" value="UniProtKB-ARBA"/>
</dbReference>
<evidence type="ECO:0000313" key="18">
    <source>
        <dbReference type="EMBL" id="RZF39398.1"/>
    </source>
</evidence>
<keyword evidence="8 15" id="KW-0863">Zinc-finger</keyword>
<keyword evidence="6" id="KW-0949">S-adenosyl-L-methionine</keyword>
<evidence type="ECO:0000256" key="4">
    <source>
        <dbReference type="ARBA" id="ARBA00022603"/>
    </source>
</evidence>
<evidence type="ECO:0000256" key="1">
    <source>
        <dbReference type="ARBA" id="ARBA00004123"/>
    </source>
</evidence>
<dbReference type="Proteomes" id="UP000291343">
    <property type="component" value="Unassembled WGS sequence"/>
</dbReference>
<evidence type="ECO:0000256" key="12">
    <source>
        <dbReference type="ARBA" id="ARBA00093423"/>
    </source>
</evidence>
<dbReference type="InterPro" id="IPR044421">
    <property type="entry name" value="SMYD4_SET"/>
</dbReference>
<keyword evidence="19" id="KW-1185">Reference proteome</keyword>
<dbReference type="GO" id="GO:0008170">
    <property type="term" value="F:N-methyltransferase activity"/>
    <property type="evidence" value="ECO:0007669"/>
    <property type="project" value="UniProtKB-ARBA"/>
</dbReference>
<evidence type="ECO:0000256" key="2">
    <source>
        <dbReference type="ARBA" id="ARBA00004496"/>
    </source>
</evidence>